<comment type="caution">
    <text evidence="1">The sequence shown here is derived from an EMBL/GenBank/DDBJ whole genome shotgun (WGS) entry which is preliminary data.</text>
</comment>
<evidence type="ECO:0000313" key="2">
    <source>
        <dbReference type="Proteomes" id="UP001447188"/>
    </source>
</evidence>
<dbReference type="SUPFAM" id="SSF53474">
    <property type="entry name" value="alpha/beta-Hydrolases"/>
    <property type="match status" value="1"/>
</dbReference>
<evidence type="ECO:0000313" key="1">
    <source>
        <dbReference type="EMBL" id="KAL0630478.1"/>
    </source>
</evidence>
<organism evidence="1 2">
    <name type="scientific">Discina gigas</name>
    <dbReference type="NCBI Taxonomy" id="1032678"/>
    <lineage>
        <taxon>Eukaryota</taxon>
        <taxon>Fungi</taxon>
        <taxon>Dikarya</taxon>
        <taxon>Ascomycota</taxon>
        <taxon>Pezizomycotina</taxon>
        <taxon>Pezizomycetes</taxon>
        <taxon>Pezizales</taxon>
        <taxon>Discinaceae</taxon>
        <taxon>Discina</taxon>
    </lineage>
</organism>
<dbReference type="Pfam" id="PF05990">
    <property type="entry name" value="DUF900"/>
    <property type="match status" value="1"/>
</dbReference>
<evidence type="ECO:0008006" key="3">
    <source>
        <dbReference type="Google" id="ProtNLM"/>
    </source>
</evidence>
<dbReference type="PANTHER" id="PTHR36513">
    <property type="entry name" value="ABC TRANSMEMBRANE TYPE-1 DOMAIN-CONTAINING PROTEIN"/>
    <property type="match status" value="1"/>
</dbReference>
<dbReference type="EMBL" id="JBBBZM010000608">
    <property type="protein sequence ID" value="KAL0630478.1"/>
    <property type="molecule type" value="Genomic_DNA"/>
</dbReference>
<accession>A0ABR3G3E9</accession>
<name>A0ABR3G3E9_9PEZI</name>
<reference evidence="1 2" key="1">
    <citation type="submission" date="2024-02" db="EMBL/GenBank/DDBJ databases">
        <title>Discinaceae phylogenomics.</title>
        <authorList>
            <person name="Dirks A.C."/>
            <person name="James T.Y."/>
        </authorList>
    </citation>
    <scope>NUCLEOTIDE SEQUENCE [LARGE SCALE GENOMIC DNA]</scope>
    <source>
        <strain evidence="1 2">ACD0624</strain>
    </source>
</reference>
<dbReference type="Proteomes" id="UP001447188">
    <property type="component" value="Unassembled WGS sequence"/>
</dbReference>
<keyword evidence="2" id="KW-1185">Reference proteome</keyword>
<proteinExistence type="predicted"/>
<protein>
    <recommendedName>
        <fullName evidence="3">Alpha/beta hydrolase</fullName>
    </recommendedName>
</protein>
<dbReference type="InterPro" id="IPR029058">
    <property type="entry name" value="AB_hydrolase_fold"/>
</dbReference>
<dbReference type="InterPro" id="IPR010297">
    <property type="entry name" value="DUF900_hydrolase"/>
</dbReference>
<dbReference type="PANTHER" id="PTHR36513:SF1">
    <property type="entry name" value="TRANSMEMBRANE PROTEIN"/>
    <property type="match status" value="1"/>
</dbReference>
<gene>
    <name evidence="1" type="ORF">Q9L58_010674</name>
</gene>
<sequence>MFVHGYNVTFNEAAIRAGQLSYDLKIQNAAFFSWPSLGKISAYPADEVSVANAEPHLMEFLLHFDRIAFLQQRPLHIIAHSMGNRLLLRALQRINDKGMVLRSLSRIVFAAPDEDKDIFERMVNELSGVGSGKTLYATSKDLALAASGALHGAPRAGTLPPAALAPGLDTIDAAGVDQTFMGHGDFASQRPLLGDMFTWLSQGTPPNQRASLKPVIDTNGNYWRIT</sequence>